<dbReference type="EMBL" id="FTNO01000006">
    <property type="protein sequence ID" value="SIR87202.1"/>
    <property type="molecule type" value="Genomic_DNA"/>
</dbReference>
<sequence>MSGYALTPLNPRDADALVTHLEPSDRVRITTTELPRTILTVRETNPPTCCGPHLVLTAPPITTTAQDDIQQATFHCTSQPDSAMTVLEYIHTATDKTSRYIGSLTTIAHLPRLSTPTEDTAVPVKVPANE</sequence>
<dbReference type="Proteomes" id="UP000186914">
    <property type="component" value="Unassembled WGS sequence"/>
</dbReference>
<evidence type="ECO:0000313" key="1">
    <source>
        <dbReference type="EMBL" id="SIR87202.1"/>
    </source>
</evidence>
<proteinExistence type="predicted"/>
<dbReference type="AlphaFoldDB" id="A0A1N7EGC4"/>
<dbReference type="RefSeq" id="WP_076432350.1">
    <property type="nucleotide sequence ID" value="NZ_FTNO01000006.1"/>
</dbReference>
<name>A0A1N7EGC4_9EURY</name>
<organism evidence="1 2">
    <name type="scientific">Haladaptatus litoreus</name>
    <dbReference type="NCBI Taxonomy" id="553468"/>
    <lineage>
        <taxon>Archaea</taxon>
        <taxon>Methanobacteriati</taxon>
        <taxon>Methanobacteriota</taxon>
        <taxon>Stenosarchaea group</taxon>
        <taxon>Halobacteria</taxon>
        <taxon>Halobacteriales</taxon>
        <taxon>Haladaptataceae</taxon>
        <taxon>Haladaptatus</taxon>
    </lineage>
</organism>
<evidence type="ECO:0000313" key="2">
    <source>
        <dbReference type="Proteomes" id="UP000186914"/>
    </source>
</evidence>
<keyword evidence="2" id="KW-1185">Reference proteome</keyword>
<dbReference type="OrthoDB" id="249961at2157"/>
<reference evidence="2" key="1">
    <citation type="submission" date="2017-01" db="EMBL/GenBank/DDBJ databases">
        <authorList>
            <person name="Varghese N."/>
            <person name="Submissions S."/>
        </authorList>
    </citation>
    <scope>NUCLEOTIDE SEQUENCE [LARGE SCALE GENOMIC DNA]</scope>
    <source>
        <strain evidence="2">CGMCC 1.7737</strain>
    </source>
</reference>
<gene>
    <name evidence="1" type="ORF">SAMN05421858_4220</name>
</gene>
<accession>A0A1N7EGC4</accession>
<protein>
    <submittedName>
        <fullName evidence="1">Uncharacterized protein</fullName>
    </submittedName>
</protein>